<protein>
    <submittedName>
        <fullName evidence="7">TetR family transcriptional regulator</fullName>
    </submittedName>
</protein>
<dbReference type="Proteomes" id="UP000597444">
    <property type="component" value="Unassembled WGS sequence"/>
</dbReference>
<dbReference type="Pfam" id="PF00440">
    <property type="entry name" value="TetR_N"/>
    <property type="match status" value="1"/>
</dbReference>
<dbReference type="EMBL" id="BNJK01000002">
    <property type="protein sequence ID" value="GHO99620.1"/>
    <property type="molecule type" value="Genomic_DNA"/>
</dbReference>
<dbReference type="GO" id="GO:0003700">
    <property type="term" value="F:DNA-binding transcription factor activity"/>
    <property type="evidence" value="ECO:0007669"/>
    <property type="project" value="TreeGrafter"/>
</dbReference>
<dbReference type="GO" id="GO:0045892">
    <property type="term" value="P:negative regulation of DNA-templated transcription"/>
    <property type="evidence" value="ECO:0007669"/>
    <property type="project" value="InterPro"/>
</dbReference>
<evidence type="ECO:0000256" key="4">
    <source>
        <dbReference type="ARBA" id="ARBA00023163"/>
    </source>
</evidence>
<dbReference type="GO" id="GO:0046677">
    <property type="term" value="P:response to antibiotic"/>
    <property type="evidence" value="ECO:0007669"/>
    <property type="project" value="InterPro"/>
</dbReference>
<keyword evidence="1" id="KW-0678">Repressor</keyword>
<dbReference type="GO" id="GO:0000976">
    <property type="term" value="F:transcription cis-regulatory region binding"/>
    <property type="evidence" value="ECO:0007669"/>
    <property type="project" value="TreeGrafter"/>
</dbReference>
<evidence type="ECO:0000256" key="1">
    <source>
        <dbReference type="ARBA" id="ARBA00022491"/>
    </source>
</evidence>
<dbReference type="SUPFAM" id="SSF46689">
    <property type="entry name" value="Homeodomain-like"/>
    <property type="match status" value="1"/>
</dbReference>
<comment type="caution">
    <text evidence="7">The sequence shown here is derived from an EMBL/GenBank/DDBJ whole genome shotgun (WGS) entry which is preliminary data.</text>
</comment>
<dbReference type="PANTHER" id="PTHR30055:SF151">
    <property type="entry name" value="TRANSCRIPTIONAL REGULATORY PROTEIN"/>
    <property type="match status" value="1"/>
</dbReference>
<evidence type="ECO:0000313" key="7">
    <source>
        <dbReference type="EMBL" id="GHO99620.1"/>
    </source>
</evidence>
<dbReference type="InterPro" id="IPR003012">
    <property type="entry name" value="Tet_transcr_reg_TetR"/>
</dbReference>
<organism evidence="7 8">
    <name type="scientific">Reticulibacter mediterranei</name>
    <dbReference type="NCBI Taxonomy" id="2778369"/>
    <lineage>
        <taxon>Bacteria</taxon>
        <taxon>Bacillati</taxon>
        <taxon>Chloroflexota</taxon>
        <taxon>Ktedonobacteria</taxon>
        <taxon>Ktedonobacterales</taxon>
        <taxon>Reticulibacteraceae</taxon>
        <taxon>Reticulibacter</taxon>
    </lineage>
</organism>
<proteinExistence type="predicted"/>
<dbReference type="PANTHER" id="PTHR30055">
    <property type="entry name" value="HTH-TYPE TRANSCRIPTIONAL REGULATOR RUTR"/>
    <property type="match status" value="1"/>
</dbReference>
<evidence type="ECO:0000256" key="5">
    <source>
        <dbReference type="PROSITE-ProRule" id="PRU00335"/>
    </source>
</evidence>
<dbReference type="SUPFAM" id="SSF48498">
    <property type="entry name" value="Tetracyclin repressor-like, C-terminal domain"/>
    <property type="match status" value="1"/>
</dbReference>
<evidence type="ECO:0000256" key="3">
    <source>
        <dbReference type="ARBA" id="ARBA00023125"/>
    </source>
</evidence>
<dbReference type="PRINTS" id="PR00400">
    <property type="entry name" value="TETREPRESSOR"/>
</dbReference>
<sequence length="216" mass="24442">MGLQKETIVTKALEILNRDGLEGVTLRRVAAELQVKAASLYWHVQNKRELLDEMAEVMLRTRLSSYDPPDKSIPWQTWLVDIANRLRDALLAYRDGGLVVAGVNPNRAKTFARLGAFLLTTLHQTYGLELESAGILCTTVLLYTWASVIEEQTSPPMEEIVRKGPAIQQYLSEAMLQELSQLNRRPERTTTSFFNQGLQLIIAGAEKTWQERTQTL</sequence>
<dbReference type="Gene3D" id="1.10.10.60">
    <property type="entry name" value="Homeodomain-like"/>
    <property type="match status" value="1"/>
</dbReference>
<name>A0A8J3IW67_9CHLR</name>
<keyword evidence="8" id="KW-1185">Reference proteome</keyword>
<evidence type="ECO:0000259" key="6">
    <source>
        <dbReference type="PROSITE" id="PS50977"/>
    </source>
</evidence>
<dbReference type="InterPro" id="IPR009057">
    <property type="entry name" value="Homeodomain-like_sf"/>
</dbReference>
<accession>A0A8J3IW67</accession>
<dbReference type="InterPro" id="IPR036271">
    <property type="entry name" value="Tet_transcr_reg_TetR-rel_C_sf"/>
</dbReference>
<dbReference type="InterPro" id="IPR050109">
    <property type="entry name" value="HTH-type_TetR-like_transc_reg"/>
</dbReference>
<reference evidence="7" key="1">
    <citation type="submission" date="2020-10" db="EMBL/GenBank/DDBJ databases">
        <title>Taxonomic study of unclassified bacteria belonging to the class Ktedonobacteria.</title>
        <authorList>
            <person name="Yabe S."/>
            <person name="Wang C.M."/>
            <person name="Zheng Y."/>
            <person name="Sakai Y."/>
            <person name="Cavaletti L."/>
            <person name="Monciardini P."/>
            <person name="Donadio S."/>
        </authorList>
    </citation>
    <scope>NUCLEOTIDE SEQUENCE</scope>
    <source>
        <strain evidence="7">ID150040</strain>
    </source>
</reference>
<feature type="domain" description="HTH tetR-type" evidence="6">
    <location>
        <begin position="2"/>
        <end position="62"/>
    </location>
</feature>
<dbReference type="Pfam" id="PF02909">
    <property type="entry name" value="TetR_C_1"/>
    <property type="match status" value="1"/>
</dbReference>
<dbReference type="PRINTS" id="PR00455">
    <property type="entry name" value="HTHTETR"/>
</dbReference>
<keyword evidence="2" id="KW-0805">Transcription regulation</keyword>
<evidence type="ECO:0000313" key="8">
    <source>
        <dbReference type="Proteomes" id="UP000597444"/>
    </source>
</evidence>
<feature type="DNA-binding region" description="H-T-H motif" evidence="5">
    <location>
        <begin position="25"/>
        <end position="44"/>
    </location>
</feature>
<keyword evidence="3 5" id="KW-0238">DNA-binding</keyword>
<evidence type="ECO:0000256" key="2">
    <source>
        <dbReference type="ARBA" id="ARBA00023015"/>
    </source>
</evidence>
<dbReference type="AlphaFoldDB" id="A0A8J3IW67"/>
<gene>
    <name evidence="7" type="ORF">KSF_096680</name>
</gene>
<keyword evidence="4" id="KW-0804">Transcription</keyword>
<dbReference type="InterPro" id="IPR004111">
    <property type="entry name" value="Repressor_TetR_C"/>
</dbReference>
<dbReference type="Gene3D" id="1.10.357.10">
    <property type="entry name" value="Tetracycline Repressor, domain 2"/>
    <property type="match status" value="1"/>
</dbReference>
<dbReference type="PROSITE" id="PS50977">
    <property type="entry name" value="HTH_TETR_2"/>
    <property type="match status" value="1"/>
</dbReference>
<dbReference type="InterPro" id="IPR001647">
    <property type="entry name" value="HTH_TetR"/>
</dbReference>